<dbReference type="RefSeq" id="WP_014016598.1">
    <property type="nucleotide sequence ID" value="NZ_CP027569.1"/>
</dbReference>
<dbReference type="PANTHER" id="PTHR38460">
    <property type="entry name" value="TAUTOMERASE YOLI-RELATED"/>
    <property type="match status" value="1"/>
</dbReference>
<evidence type="ECO:0000313" key="3">
    <source>
        <dbReference type="Proteomes" id="UP000238358"/>
    </source>
</evidence>
<dbReference type="Pfam" id="PF13577">
    <property type="entry name" value="SnoaL_4"/>
    <property type="match status" value="1"/>
</dbReference>
<protein>
    <recommendedName>
        <fullName evidence="1">SnoaL-like domain-containing protein</fullName>
    </recommendedName>
</protein>
<dbReference type="InterPro" id="IPR037401">
    <property type="entry name" value="SnoaL-like"/>
</dbReference>
<dbReference type="InterPro" id="IPR014347">
    <property type="entry name" value="Tautomerase/MIF_sf"/>
</dbReference>
<dbReference type="Gene3D" id="3.10.450.50">
    <property type="match status" value="1"/>
</dbReference>
<dbReference type="OrthoDB" id="9804765at2"/>
<dbReference type="Proteomes" id="UP000238358">
    <property type="component" value="Chromosome"/>
</dbReference>
<accession>A0A2S0M9U1</accession>
<dbReference type="AlphaFoldDB" id="A0A2S0M9U1"/>
<proteinExistence type="predicted"/>
<dbReference type="Gene3D" id="3.30.429.10">
    <property type="entry name" value="Macrophage Migration Inhibitory Factor"/>
    <property type="match status" value="1"/>
</dbReference>
<gene>
    <name evidence="2" type="ORF">C6Y28_11455</name>
</gene>
<evidence type="ECO:0000259" key="1">
    <source>
        <dbReference type="Pfam" id="PF13577"/>
    </source>
</evidence>
<dbReference type="SUPFAM" id="SSF54427">
    <property type="entry name" value="NTF2-like"/>
    <property type="match status" value="1"/>
</dbReference>
<dbReference type="PANTHER" id="PTHR38460:SF1">
    <property type="entry name" value="TAUTOMERASE YOLI-RELATED"/>
    <property type="match status" value="1"/>
</dbReference>
<dbReference type="GeneID" id="97492787"/>
<feature type="domain" description="SnoaL-like" evidence="1">
    <location>
        <begin position="150"/>
        <end position="276"/>
    </location>
</feature>
<dbReference type="InterPro" id="IPR032710">
    <property type="entry name" value="NTF2-like_dom_sf"/>
</dbReference>
<reference evidence="2 3" key="1">
    <citation type="journal article" date="2018" name="Genome Announc.">
        <title>Complete genomes of two Megasphaera elsdenii strains, NCIMB 702410 and ATCC 25940.</title>
        <authorList>
            <person name="Hatmaker E.A."/>
            <person name="O'Dell K."/>
            <person name="Riley L.A."/>
            <person name="Klingeman D.M."/>
            <person name="Guss A.M."/>
        </authorList>
    </citation>
    <scope>NUCLEOTIDE SEQUENCE [LARGE SCALE GENOMIC DNA]</scope>
    <source>
        <strain evidence="2 3">NCIMB702410</strain>
    </source>
</reference>
<evidence type="ECO:0000313" key="2">
    <source>
        <dbReference type="EMBL" id="AVO28193.1"/>
    </source>
</evidence>
<sequence>MPVFHVHIGANQFTGEEKRNLADALNLALHEAMETPMDDRFIIISEHKEDEFFITDTFPDMQRTGKRIVVNVAFGDTRTLEQKRKLAELVTRYAKEKVGIGPDDVSMMMYPLPIENMSFGRGKLSTDIGLAMPWVKKEENSGGEIMAANQIEDRLAIRQNFDKHWVSVDNKDYEVLRTVFSNDAVLEMFLDGKQAIHGSIDEEFPLFCGFFDACEFTFGFTGQQLITKLSDDTAETYEYVMLNMAKKLQGISEVTMNALKCKCDYRKENGEWKKTKWSATVQFTTKIPLQSTWATWL</sequence>
<organism evidence="2 3">
    <name type="scientific">Megasphaera elsdenii</name>
    <dbReference type="NCBI Taxonomy" id="907"/>
    <lineage>
        <taxon>Bacteria</taxon>
        <taxon>Bacillati</taxon>
        <taxon>Bacillota</taxon>
        <taxon>Negativicutes</taxon>
        <taxon>Veillonellales</taxon>
        <taxon>Veillonellaceae</taxon>
        <taxon>Megasphaera</taxon>
    </lineage>
</organism>
<dbReference type="EMBL" id="CP027569">
    <property type="protein sequence ID" value="AVO28193.1"/>
    <property type="molecule type" value="Genomic_DNA"/>
</dbReference>
<dbReference type="InterPro" id="IPR037479">
    <property type="entry name" value="Tauto_MSAD"/>
</dbReference>
<name>A0A2S0M9U1_MEGEL</name>
<dbReference type="Pfam" id="PF14552">
    <property type="entry name" value="Tautomerase_2"/>
    <property type="match status" value="1"/>
</dbReference>
<dbReference type="SUPFAM" id="SSF55331">
    <property type="entry name" value="Tautomerase/MIF"/>
    <property type="match status" value="1"/>
</dbReference>